<reference evidence="2 3" key="2">
    <citation type="journal article" date="2019" name="Int. J. Syst. Evol. Microbiol.">
        <title>Anaerobacillus isosaccharinicus sp. nov., an alkaliphilic bacterium which degrades isosaccharinic acid.</title>
        <authorList>
            <person name="Bassil N.M."/>
            <person name="Lloyd J.R."/>
        </authorList>
    </citation>
    <scope>NUCLEOTIDE SEQUENCE [LARGE SCALE GENOMIC DNA]</scope>
    <source>
        <strain evidence="2 3">NB2006</strain>
    </source>
</reference>
<gene>
    <name evidence="2" type="ORF">AWH56_023960</name>
</gene>
<dbReference type="InterPro" id="IPR051783">
    <property type="entry name" value="NAD(P)-dependent_oxidoreduct"/>
</dbReference>
<accession>A0A7S7L768</accession>
<dbReference type="AlphaFoldDB" id="A0A7S7L768"/>
<dbReference type="SUPFAM" id="SSF51735">
    <property type="entry name" value="NAD(P)-binding Rossmann-fold domains"/>
    <property type="match status" value="1"/>
</dbReference>
<feature type="domain" description="NAD-dependent epimerase/dehydratase" evidence="1">
    <location>
        <begin position="4"/>
        <end position="209"/>
    </location>
</feature>
<evidence type="ECO:0000313" key="2">
    <source>
        <dbReference type="EMBL" id="QOY35683.1"/>
    </source>
</evidence>
<dbReference type="InterPro" id="IPR001509">
    <property type="entry name" value="Epimerase_deHydtase"/>
</dbReference>
<reference evidence="2 3" key="1">
    <citation type="journal article" date="2017" name="Genome Announc.">
        <title>Draft Genome Sequences of Four Alkaliphilic Bacteria Belonging to the Anaerobacillus Genus.</title>
        <authorList>
            <person name="Bassil N.M."/>
            <person name="Lloyd J.R."/>
        </authorList>
    </citation>
    <scope>NUCLEOTIDE SEQUENCE [LARGE SCALE GENOMIC DNA]</scope>
    <source>
        <strain evidence="2 3">NB2006</strain>
    </source>
</reference>
<keyword evidence="3" id="KW-1185">Reference proteome</keyword>
<dbReference type="PANTHER" id="PTHR48079:SF6">
    <property type="entry name" value="NAD(P)-BINDING DOMAIN-CONTAINING PROTEIN-RELATED"/>
    <property type="match status" value="1"/>
</dbReference>
<dbReference type="Proteomes" id="UP000180175">
    <property type="component" value="Chromosome"/>
</dbReference>
<dbReference type="Gene3D" id="3.40.50.720">
    <property type="entry name" value="NAD(P)-binding Rossmann-like Domain"/>
    <property type="match status" value="1"/>
</dbReference>
<protein>
    <submittedName>
        <fullName evidence="2">NAD-dependent epimerase/dehydratase family protein</fullName>
    </submittedName>
</protein>
<dbReference type="EMBL" id="CP063356">
    <property type="protein sequence ID" value="QOY35683.1"/>
    <property type="molecule type" value="Genomic_DNA"/>
</dbReference>
<dbReference type="KEGG" id="aia:AWH56_023960"/>
<evidence type="ECO:0000313" key="3">
    <source>
        <dbReference type="Proteomes" id="UP000180175"/>
    </source>
</evidence>
<dbReference type="GO" id="GO:0005737">
    <property type="term" value="C:cytoplasm"/>
    <property type="evidence" value="ECO:0007669"/>
    <property type="project" value="TreeGrafter"/>
</dbReference>
<evidence type="ECO:0000259" key="1">
    <source>
        <dbReference type="Pfam" id="PF01370"/>
    </source>
</evidence>
<dbReference type="InterPro" id="IPR036291">
    <property type="entry name" value="NAD(P)-bd_dom_sf"/>
</dbReference>
<dbReference type="PANTHER" id="PTHR48079">
    <property type="entry name" value="PROTEIN YEEZ"/>
    <property type="match status" value="1"/>
</dbReference>
<dbReference type="RefSeq" id="WP_182080798.1">
    <property type="nucleotide sequence ID" value="NZ_CP063356.2"/>
</dbReference>
<sequence>MKRALVLGGTKFFGKKLVKNLLETGIEVTIATRGRTEDGFGDRVHRIPIDRTDRSSIENLAFQSWDVVYDQTCYSPKEALDICEVLKGKIGRLIFTSTAAVYDGGSSLIEEQFDPYTFEVGEIKSREHYKGVAGYQLAKRQAEAVYYQKADFPVVAVRLPFVVGRDDYSERLKFYVKKVKMGEEMYIPELDNVLDFITSDEAGQFLHWLGNSDYVGPINGGAKDEATFKQFIEMIEEIVGKKAVLTDNKEATTPYVLFTAFALSVEKAEQLGYKFPEIHEFLPDLIKHYAR</sequence>
<proteinExistence type="predicted"/>
<dbReference type="GO" id="GO:0004029">
    <property type="term" value="F:aldehyde dehydrogenase (NAD+) activity"/>
    <property type="evidence" value="ECO:0007669"/>
    <property type="project" value="TreeGrafter"/>
</dbReference>
<name>A0A7S7L768_9BACI</name>
<dbReference type="Pfam" id="PF01370">
    <property type="entry name" value="Epimerase"/>
    <property type="match status" value="1"/>
</dbReference>
<organism evidence="2 3">
    <name type="scientific">Anaerobacillus isosaccharinicus</name>
    <dbReference type="NCBI Taxonomy" id="1532552"/>
    <lineage>
        <taxon>Bacteria</taxon>
        <taxon>Bacillati</taxon>
        <taxon>Bacillota</taxon>
        <taxon>Bacilli</taxon>
        <taxon>Bacillales</taxon>
        <taxon>Bacillaceae</taxon>
        <taxon>Anaerobacillus</taxon>
    </lineage>
</organism>